<evidence type="ECO:0000256" key="2">
    <source>
        <dbReference type="SAM" id="Phobius"/>
    </source>
</evidence>
<proteinExistence type="predicted"/>
<name>A0A139A5Z9_GONPJ</name>
<feature type="region of interest" description="Disordered" evidence="1">
    <location>
        <begin position="168"/>
        <end position="230"/>
    </location>
</feature>
<feature type="compositionally biased region" description="Polar residues" evidence="1">
    <location>
        <begin position="1"/>
        <end position="10"/>
    </location>
</feature>
<dbReference type="EMBL" id="KQ965790">
    <property type="protein sequence ID" value="KXS12222.1"/>
    <property type="molecule type" value="Genomic_DNA"/>
</dbReference>
<evidence type="ECO:0008006" key="5">
    <source>
        <dbReference type="Google" id="ProtNLM"/>
    </source>
</evidence>
<dbReference type="AlphaFoldDB" id="A0A139A5Z9"/>
<feature type="transmembrane region" description="Helical" evidence="2">
    <location>
        <begin position="241"/>
        <end position="267"/>
    </location>
</feature>
<gene>
    <name evidence="3" type="ORF">M427DRAFT_72189</name>
</gene>
<keyword evidence="4" id="KW-1185">Reference proteome</keyword>
<accession>A0A139A5Z9</accession>
<evidence type="ECO:0000313" key="4">
    <source>
        <dbReference type="Proteomes" id="UP000070544"/>
    </source>
</evidence>
<organism evidence="3 4">
    <name type="scientific">Gonapodya prolifera (strain JEL478)</name>
    <name type="common">Monoblepharis prolifera</name>
    <dbReference type="NCBI Taxonomy" id="1344416"/>
    <lineage>
        <taxon>Eukaryota</taxon>
        <taxon>Fungi</taxon>
        <taxon>Fungi incertae sedis</taxon>
        <taxon>Chytridiomycota</taxon>
        <taxon>Chytridiomycota incertae sedis</taxon>
        <taxon>Monoblepharidomycetes</taxon>
        <taxon>Monoblepharidales</taxon>
        <taxon>Gonapodyaceae</taxon>
        <taxon>Gonapodya</taxon>
    </lineage>
</organism>
<sequence length="321" mass="34882">MTTRNLTNVSKLAVHGSVATRDGRGEPVPSPTKVNVDAVTQDPGPPIPGDHKGPPASDDMTTSDPQRMDSASAASRMATVGTSVSVEAPFVAPVTHQKADEYTQLTTELTTTNAGRIKYDTAADEFPDVDSSIGRTATTMFFGRRRSRPNNLISRLLERRVSTRSAGVSRVDLASSSDETRTAADDLSSAGEDWDERGERGAGDGDADGMSVQYDDEHRTRDESEAKVAKDQSMPLPVRRMFFFGIVLATIQTLFSMAFFCAMIVALTRTERRADSSGGVSAVVTEYDTVLKLGTMSYLFMQLFEYWMYLSSVTTANQAEL</sequence>
<feature type="region of interest" description="Disordered" evidence="1">
    <location>
        <begin position="1"/>
        <end position="74"/>
    </location>
</feature>
<keyword evidence="2" id="KW-0472">Membrane</keyword>
<dbReference type="Proteomes" id="UP000070544">
    <property type="component" value="Unassembled WGS sequence"/>
</dbReference>
<feature type="compositionally biased region" description="Basic and acidic residues" evidence="1">
    <location>
        <begin position="215"/>
        <end position="230"/>
    </location>
</feature>
<keyword evidence="2" id="KW-1133">Transmembrane helix</keyword>
<keyword evidence="2" id="KW-0812">Transmembrane</keyword>
<protein>
    <recommendedName>
        <fullName evidence="5">Transmembrane protein</fullName>
    </recommendedName>
</protein>
<evidence type="ECO:0000313" key="3">
    <source>
        <dbReference type="EMBL" id="KXS12222.1"/>
    </source>
</evidence>
<reference evidence="3 4" key="1">
    <citation type="journal article" date="2015" name="Genome Biol. Evol.">
        <title>Phylogenomic analyses indicate that early fungi evolved digesting cell walls of algal ancestors of land plants.</title>
        <authorList>
            <person name="Chang Y."/>
            <person name="Wang S."/>
            <person name="Sekimoto S."/>
            <person name="Aerts A.L."/>
            <person name="Choi C."/>
            <person name="Clum A."/>
            <person name="LaButti K.M."/>
            <person name="Lindquist E.A."/>
            <person name="Yee Ngan C."/>
            <person name="Ohm R.A."/>
            <person name="Salamov A.A."/>
            <person name="Grigoriev I.V."/>
            <person name="Spatafora J.W."/>
            <person name="Berbee M.L."/>
        </authorList>
    </citation>
    <scope>NUCLEOTIDE SEQUENCE [LARGE SCALE GENOMIC DNA]</scope>
    <source>
        <strain evidence="3 4">JEL478</strain>
    </source>
</reference>
<evidence type="ECO:0000256" key="1">
    <source>
        <dbReference type="SAM" id="MobiDB-lite"/>
    </source>
</evidence>